<feature type="compositionally biased region" description="Basic and acidic residues" evidence="1">
    <location>
        <begin position="53"/>
        <end position="63"/>
    </location>
</feature>
<feature type="compositionally biased region" description="Polar residues" evidence="1">
    <location>
        <begin position="92"/>
        <end position="106"/>
    </location>
</feature>
<gene>
    <name evidence="2" type="ORF">VMCG_05380</name>
</gene>
<comment type="caution">
    <text evidence="2">The sequence shown here is derived from an EMBL/GenBank/DDBJ whole genome shotgun (WGS) entry which is preliminary data.</text>
</comment>
<name>A0A423WJY6_9PEZI</name>
<keyword evidence="3" id="KW-1185">Reference proteome</keyword>
<sequence length="159" mass="16893">MNRLALRIRGTQLRALPISTRATAAITSHPIRGYATSSPKKAEEASAQSGGSRSKDAMEDRAQVETGENPTEDRLARGGAPGRTGGGEPLASSENAPPQPKVNNASVPGEGKNDLSKEQQKEVDEHNKDFENKHDRASPAAEDKVDKGFWKGHGGVKGE</sequence>
<dbReference type="EMBL" id="LKEA01000015">
    <property type="protein sequence ID" value="ROW03709.1"/>
    <property type="molecule type" value="Genomic_DNA"/>
</dbReference>
<accession>A0A423WJY6</accession>
<dbReference type="OrthoDB" id="5334244at2759"/>
<feature type="compositionally biased region" description="Gly residues" evidence="1">
    <location>
        <begin position="79"/>
        <end position="88"/>
    </location>
</feature>
<feature type="compositionally biased region" description="Basic and acidic residues" evidence="1">
    <location>
        <begin position="111"/>
        <end position="149"/>
    </location>
</feature>
<evidence type="ECO:0008006" key="4">
    <source>
        <dbReference type="Google" id="ProtNLM"/>
    </source>
</evidence>
<proteinExistence type="predicted"/>
<protein>
    <recommendedName>
        <fullName evidence="4">Succinate dehydrogenase assembly factor 4, mitochondrial</fullName>
    </recommendedName>
</protein>
<reference evidence="2 3" key="1">
    <citation type="submission" date="2015-09" db="EMBL/GenBank/DDBJ databases">
        <title>Host preference determinants of Valsa canker pathogens revealed by comparative genomics.</title>
        <authorList>
            <person name="Yin Z."/>
            <person name="Huang L."/>
        </authorList>
    </citation>
    <scope>NUCLEOTIDE SEQUENCE [LARGE SCALE GENOMIC DNA]</scope>
    <source>
        <strain evidence="2 3">03-1</strain>
    </source>
</reference>
<evidence type="ECO:0000313" key="3">
    <source>
        <dbReference type="Proteomes" id="UP000283895"/>
    </source>
</evidence>
<organism evidence="2 3">
    <name type="scientific">Cytospora schulzeri</name>
    <dbReference type="NCBI Taxonomy" id="448051"/>
    <lineage>
        <taxon>Eukaryota</taxon>
        <taxon>Fungi</taxon>
        <taxon>Dikarya</taxon>
        <taxon>Ascomycota</taxon>
        <taxon>Pezizomycotina</taxon>
        <taxon>Sordariomycetes</taxon>
        <taxon>Sordariomycetidae</taxon>
        <taxon>Diaporthales</taxon>
        <taxon>Cytosporaceae</taxon>
        <taxon>Cytospora</taxon>
    </lineage>
</organism>
<evidence type="ECO:0000256" key="1">
    <source>
        <dbReference type="SAM" id="MobiDB-lite"/>
    </source>
</evidence>
<feature type="region of interest" description="Disordered" evidence="1">
    <location>
        <begin position="25"/>
        <end position="159"/>
    </location>
</feature>
<dbReference type="AlphaFoldDB" id="A0A423WJY6"/>
<evidence type="ECO:0000313" key="2">
    <source>
        <dbReference type="EMBL" id="ROW03709.1"/>
    </source>
</evidence>
<dbReference type="Proteomes" id="UP000283895">
    <property type="component" value="Unassembled WGS sequence"/>
</dbReference>